<feature type="compositionally biased region" description="Gly residues" evidence="9">
    <location>
        <begin position="334"/>
        <end position="345"/>
    </location>
</feature>
<feature type="transmembrane region" description="Helical" evidence="10">
    <location>
        <begin position="121"/>
        <end position="139"/>
    </location>
</feature>
<evidence type="ECO:0000256" key="3">
    <source>
        <dbReference type="ARBA" id="ARBA00022475"/>
    </source>
</evidence>
<dbReference type="RefSeq" id="WP_234660251.1">
    <property type="nucleotide sequence ID" value="NZ_AP027734.1"/>
</dbReference>
<evidence type="ECO:0000256" key="6">
    <source>
        <dbReference type="ARBA" id="ARBA00022989"/>
    </source>
</evidence>
<organism evidence="11 12">
    <name type="scientific">Agromyces marinus</name>
    <dbReference type="NCBI Taxonomy" id="1389020"/>
    <lineage>
        <taxon>Bacteria</taxon>
        <taxon>Bacillati</taxon>
        <taxon>Actinomycetota</taxon>
        <taxon>Actinomycetes</taxon>
        <taxon>Micrococcales</taxon>
        <taxon>Microbacteriaceae</taxon>
        <taxon>Agromyces</taxon>
    </lineage>
</organism>
<gene>
    <name evidence="11" type="ORF">GCM10025870_19570</name>
</gene>
<keyword evidence="6 10" id="KW-1133">Transmembrane helix</keyword>
<comment type="subcellular location">
    <subcellularLocation>
        <location evidence="1">Cell membrane</location>
        <topology evidence="1">Multi-pass membrane protein</topology>
    </subcellularLocation>
</comment>
<dbReference type="InterPro" id="IPR001851">
    <property type="entry name" value="ABC_transp_permease"/>
</dbReference>
<evidence type="ECO:0000256" key="2">
    <source>
        <dbReference type="ARBA" id="ARBA00022448"/>
    </source>
</evidence>
<evidence type="ECO:0000256" key="10">
    <source>
        <dbReference type="SAM" id="Phobius"/>
    </source>
</evidence>
<feature type="transmembrane region" description="Helical" evidence="10">
    <location>
        <begin position="159"/>
        <end position="182"/>
    </location>
</feature>
<keyword evidence="4" id="KW-0997">Cell inner membrane</keyword>
<protein>
    <recommendedName>
        <fullName evidence="8">Autoinducer 2 import system permease protein LsrD</fullName>
    </recommendedName>
</protein>
<evidence type="ECO:0000256" key="4">
    <source>
        <dbReference type="ARBA" id="ARBA00022519"/>
    </source>
</evidence>
<keyword evidence="5 10" id="KW-0812">Transmembrane</keyword>
<evidence type="ECO:0000313" key="11">
    <source>
        <dbReference type="EMBL" id="BDZ54884.1"/>
    </source>
</evidence>
<evidence type="ECO:0000256" key="5">
    <source>
        <dbReference type="ARBA" id="ARBA00022692"/>
    </source>
</evidence>
<dbReference type="PANTHER" id="PTHR32196">
    <property type="entry name" value="ABC TRANSPORTER PERMEASE PROTEIN YPHD-RELATED-RELATED"/>
    <property type="match status" value="1"/>
</dbReference>
<feature type="transmembrane region" description="Helical" evidence="10">
    <location>
        <begin position="68"/>
        <end position="87"/>
    </location>
</feature>
<keyword evidence="12" id="KW-1185">Reference proteome</keyword>
<reference evidence="12" key="1">
    <citation type="journal article" date="2019" name="Int. J. Syst. Evol. Microbiol.">
        <title>The Global Catalogue of Microorganisms (GCM) 10K type strain sequencing project: providing services to taxonomists for standard genome sequencing and annotation.</title>
        <authorList>
            <consortium name="The Broad Institute Genomics Platform"/>
            <consortium name="The Broad Institute Genome Sequencing Center for Infectious Disease"/>
            <person name="Wu L."/>
            <person name="Ma J."/>
        </authorList>
    </citation>
    <scope>NUCLEOTIDE SEQUENCE [LARGE SCALE GENOMIC DNA]</scope>
    <source>
        <strain evidence="12">NBRC 109019</strain>
    </source>
</reference>
<dbReference type="CDD" id="cd06579">
    <property type="entry name" value="TM_PBP1_transp_AraH_like"/>
    <property type="match status" value="1"/>
</dbReference>
<proteinExistence type="predicted"/>
<name>A0ABM8H264_9MICO</name>
<evidence type="ECO:0000256" key="9">
    <source>
        <dbReference type="SAM" id="MobiDB-lite"/>
    </source>
</evidence>
<sequence>MRPTSSITLFVAKNGIFAALLLLIALFALLNPNFFSFGNAQNILLQSAELGIIVIPLAFLVMSGSLDLSVGSVASAAAVTAALTMAATNSTLLGLAVALALGAFAGAVNGFLIAYLRLNPIVVTLGFLSIWGGFAQLVTGGKTVQRSSLPEDFRAIGTFTIGPVPIQIVLLILAVALGWYFLRRNRLGKEVLAIGGNERAAHLMGINVSRRRFGLFVASGIAAAIAGVMLTAKVQSASPVIGSGMELQALTVVLLGGVAFEGGMGRISGVVAGLLFFKVLSNGLVFLQVSPFVQTILVGATLVVAVALDSSIQRTLKRAWGQLGRKAAAAAASDGGGGDRGGGGSGHDDGDRTNTDLAATRPGGHA</sequence>
<evidence type="ECO:0000256" key="1">
    <source>
        <dbReference type="ARBA" id="ARBA00004651"/>
    </source>
</evidence>
<evidence type="ECO:0000256" key="8">
    <source>
        <dbReference type="ARBA" id="ARBA00039381"/>
    </source>
</evidence>
<feature type="transmembrane region" description="Helical" evidence="10">
    <location>
        <begin position="292"/>
        <end position="308"/>
    </location>
</feature>
<evidence type="ECO:0000256" key="7">
    <source>
        <dbReference type="ARBA" id="ARBA00023136"/>
    </source>
</evidence>
<dbReference type="Proteomes" id="UP001321477">
    <property type="component" value="Chromosome"/>
</dbReference>
<feature type="transmembrane region" description="Helical" evidence="10">
    <location>
        <begin position="7"/>
        <end position="31"/>
    </location>
</feature>
<feature type="region of interest" description="Disordered" evidence="9">
    <location>
        <begin position="331"/>
        <end position="366"/>
    </location>
</feature>
<feature type="transmembrane region" description="Helical" evidence="10">
    <location>
        <begin position="93"/>
        <end position="114"/>
    </location>
</feature>
<dbReference type="Pfam" id="PF02653">
    <property type="entry name" value="BPD_transp_2"/>
    <property type="match status" value="1"/>
</dbReference>
<feature type="transmembrane region" description="Helical" evidence="10">
    <location>
        <begin position="213"/>
        <end position="234"/>
    </location>
</feature>
<evidence type="ECO:0000313" key="12">
    <source>
        <dbReference type="Proteomes" id="UP001321477"/>
    </source>
</evidence>
<keyword evidence="2" id="KW-0813">Transport</keyword>
<keyword evidence="7 10" id="KW-0472">Membrane</keyword>
<accession>A0ABM8H264</accession>
<dbReference type="PANTHER" id="PTHR32196:SF71">
    <property type="entry name" value="AUTOINDUCER 2 IMPORT SYSTEM PERMEASE PROTEIN LSRD"/>
    <property type="match status" value="1"/>
</dbReference>
<keyword evidence="3" id="KW-1003">Cell membrane</keyword>
<feature type="transmembrane region" description="Helical" evidence="10">
    <location>
        <begin position="43"/>
        <end position="61"/>
    </location>
</feature>
<dbReference type="EMBL" id="AP027734">
    <property type="protein sequence ID" value="BDZ54884.1"/>
    <property type="molecule type" value="Genomic_DNA"/>
</dbReference>